<feature type="non-terminal residue" evidence="6">
    <location>
        <position position="1"/>
    </location>
</feature>
<dbReference type="Gene3D" id="2.150.10.10">
    <property type="entry name" value="Serralysin-like metalloprotease, C-terminal"/>
    <property type="match status" value="1"/>
</dbReference>
<protein>
    <recommendedName>
        <fullName evidence="5">Peptidase M10 serralysin C-terminal domain-containing protein</fullName>
    </recommendedName>
</protein>
<dbReference type="EMBL" id="VDFU01000018">
    <property type="protein sequence ID" value="TNC48366.1"/>
    <property type="molecule type" value="Genomic_DNA"/>
</dbReference>
<dbReference type="Proteomes" id="UP000305887">
    <property type="component" value="Unassembled WGS sequence"/>
</dbReference>
<dbReference type="Pfam" id="PF00353">
    <property type="entry name" value="HemolysinCabind"/>
    <property type="match status" value="1"/>
</dbReference>
<name>A0A5C4MTX1_9RHOB</name>
<evidence type="ECO:0000256" key="4">
    <source>
        <dbReference type="ARBA" id="ARBA00022737"/>
    </source>
</evidence>
<sequence length="147" mass="15248">DWLDGRDGADSLLGGSGTDVLVGRSGTDRMNGGADRDLYYGGVENVRDVFVFSALTDGAVGSRRDAVHDFVSGVDDIDLSAIDARTSSTSTNEAFAFSGQTAAANSVWWTATSEGVLLRADATGDGVADMEVMLRGLTTFASGDVIL</sequence>
<dbReference type="SUPFAM" id="SSF51120">
    <property type="entry name" value="beta-Roll"/>
    <property type="match status" value="1"/>
</dbReference>
<evidence type="ECO:0000256" key="2">
    <source>
        <dbReference type="ARBA" id="ARBA00004613"/>
    </source>
</evidence>
<evidence type="ECO:0000256" key="1">
    <source>
        <dbReference type="ARBA" id="ARBA00001913"/>
    </source>
</evidence>
<dbReference type="GO" id="GO:0005615">
    <property type="term" value="C:extracellular space"/>
    <property type="evidence" value="ECO:0007669"/>
    <property type="project" value="InterPro"/>
</dbReference>
<comment type="caution">
    <text evidence="6">The sequence shown here is derived from an EMBL/GenBank/DDBJ whole genome shotgun (WGS) entry which is preliminary data.</text>
</comment>
<dbReference type="AlphaFoldDB" id="A0A5C4MTX1"/>
<dbReference type="PRINTS" id="PR00313">
    <property type="entry name" value="CABNDNGRPT"/>
</dbReference>
<keyword evidence="4" id="KW-0677">Repeat</keyword>
<dbReference type="Pfam" id="PF08548">
    <property type="entry name" value="Peptidase_M10_C"/>
    <property type="match status" value="1"/>
</dbReference>
<dbReference type="RefSeq" id="WP_176556268.1">
    <property type="nucleotide sequence ID" value="NZ_VDFU01000018.1"/>
</dbReference>
<comment type="cofactor">
    <cofactor evidence="1">
        <name>Ca(2+)</name>
        <dbReference type="ChEBI" id="CHEBI:29108"/>
    </cofactor>
</comment>
<proteinExistence type="predicted"/>
<evidence type="ECO:0000313" key="6">
    <source>
        <dbReference type="EMBL" id="TNC48366.1"/>
    </source>
</evidence>
<accession>A0A5C4MTX1</accession>
<organism evidence="6 7">
    <name type="scientific">Rubellimicrobium rubrum</name>
    <dbReference type="NCBI Taxonomy" id="2585369"/>
    <lineage>
        <taxon>Bacteria</taxon>
        <taxon>Pseudomonadati</taxon>
        <taxon>Pseudomonadota</taxon>
        <taxon>Alphaproteobacteria</taxon>
        <taxon>Rhodobacterales</taxon>
        <taxon>Roseobacteraceae</taxon>
        <taxon>Rubellimicrobium</taxon>
    </lineage>
</organism>
<feature type="domain" description="Peptidase M10 serralysin C-terminal" evidence="5">
    <location>
        <begin position="13"/>
        <end position="146"/>
    </location>
</feature>
<dbReference type="InterPro" id="IPR001343">
    <property type="entry name" value="Hemolysn_Ca-bd"/>
</dbReference>
<dbReference type="GO" id="GO:0005509">
    <property type="term" value="F:calcium ion binding"/>
    <property type="evidence" value="ECO:0007669"/>
    <property type="project" value="InterPro"/>
</dbReference>
<reference evidence="6 7" key="1">
    <citation type="submission" date="2019-06" db="EMBL/GenBank/DDBJ databases">
        <title>YIM 131921 draft genome.</title>
        <authorList>
            <person name="Jiang L."/>
        </authorList>
    </citation>
    <scope>NUCLEOTIDE SEQUENCE [LARGE SCALE GENOMIC DNA]</scope>
    <source>
        <strain evidence="6 7">YIM 131921</strain>
    </source>
</reference>
<dbReference type="InterPro" id="IPR011049">
    <property type="entry name" value="Serralysin-like_metalloprot_C"/>
</dbReference>
<evidence type="ECO:0000313" key="7">
    <source>
        <dbReference type="Proteomes" id="UP000305887"/>
    </source>
</evidence>
<keyword evidence="3" id="KW-0964">Secreted</keyword>
<dbReference type="InterPro" id="IPR013858">
    <property type="entry name" value="Peptidase_M10B_C"/>
</dbReference>
<evidence type="ECO:0000256" key="3">
    <source>
        <dbReference type="ARBA" id="ARBA00022525"/>
    </source>
</evidence>
<comment type="subcellular location">
    <subcellularLocation>
        <location evidence="2">Secreted</location>
    </subcellularLocation>
</comment>
<evidence type="ECO:0000259" key="5">
    <source>
        <dbReference type="Pfam" id="PF08548"/>
    </source>
</evidence>
<gene>
    <name evidence="6" type="ORF">FHG66_14710</name>
</gene>
<keyword evidence="7" id="KW-1185">Reference proteome</keyword>